<name>A0A0D3DUF8_BRAOL</name>
<dbReference type="PROSITE" id="PS50088">
    <property type="entry name" value="ANK_REPEAT"/>
    <property type="match status" value="1"/>
</dbReference>
<dbReference type="InterPro" id="IPR012334">
    <property type="entry name" value="Pectin_lyas_fold"/>
</dbReference>
<dbReference type="EC" id="2.7.11.1" evidence="2"/>
<evidence type="ECO:0000256" key="17">
    <source>
        <dbReference type="SAM" id="MobiDB-lite"/>
    </source>
</evidence>
<dbReference type="GO" id="GO:0005737">
    <property type="term" value="C:cytoplasm"/>
    <property type="evidence" value="ECO:0007669"/>
    <property type="project" value="UniProtKB-ARBA"/>
</dbReference>
<evidence type="ECO:0000256" key="3">
    <source>
        <dbReference type="ARBA" id="ARBA00022679"/>
    </source>
</evidence>
<dbReference type="Gene3D" id="3.90.180.10">
    <property type="entry name" value="Medium-chain alcohol dehydrogenases, catalytic domain"/>
    <property type="match status" value="2"/>
</dbReference>
<keyword evidence="21" id="KW-1185">Reference proteome</keyword>
<dbReference type="InterPro" id="IPR011009">
    <property type="entry name" value="Kinase-like_dom_sf"/>
</dbReference>
<keyword evidence="9" id="KW-0560">Oxidoreductase</keyword>
<keyword evidence="18" id="KW-0732">Signal</keyword>
<dbReference type="SMART" id="SM00710">
    <property type="entry name" value="PbH1"/>
    <property type="match status" value="6"/>
</dbReference>
<dbReference type="InterPro" id="IPR036770">
    <property type="entry name" value="Ankyrin_rpt-contain_sf"/>
</dbReference>
<dbReference type="InterPro" id="IPR006626">
    <property type="entry name" value="PbH1"/>
</dbReference>
<evidence type="ECO:0000256" key="10">
    <source>
        <dbReference type="ARBA" id="ARBA00023043"/>
    </source>
</evidence>
<dbReference type="SUPFAM" id="SSF48403">
    <property type="entry name" value="Ankyrin repeat"/>
    <property type="match status" value="1"/>
</dbReference>
<evidence type="ECO:0000256" key="7">
    <source>
        <dbReference type="ARBA" id="ARBA00022801"/>
    </source>
</evidence>
<dbReference type="SUPFAM" id="SSF51126">
    <property type="entry name" value="Pectin lyase-like"/>
    <property type="match status" value="1"/>
</dbReference>
<feature type="chain" id="PRO_5002270609" description="non-specific serine/threonine protein kinase" evidence="18">
    <location>
        <begin position="21"/>
        <end position="1688"/>
    </location>
</feature>
<dbReference type="PROSITE" id="PS00109">
    <property type="entry name" value="PROTEIN_KINASE_TYR"/>
    <property type="match status" value="1"/>
</dbReference>
<dbReference type="Proteomes" id="UP000032141">
    <property type="component" value="Chromosome C8"/>
</dbReference>
<evidence type="ECO:0000256" key="12">
    <source>
        <dbReference type="ARBA" id="ARBA00047899"/>
    </source>
</evidence>
<proteinExistence type="inferred from homology"/>
<keyword evidence="7 16" id="KW-0378">Hydrolase</keyword>
<dbReference type="SMART" id="SM00248">
    <property type="entry name" value="ANK"/>
    <property type="match status" value="3"/>
</dbReference>
<dbReference type="eggNOG" id="KOG0192">
    <property type="taxonomic scope" value="Eukaryota"/>
</dbReference>
<keyword evidence="11 16" id="KW-0326">Glycosidase</keyword>
<dbReference type="GO" id="GO:0005524">
    <property type="term" value="F:ATP binding"/>
    <property type="evidence" value="ECO:0007669"/>
    <property type="project" value="UniProtKB-KW"/>
</dbReference>
<feature type="region of interest" description="Disordered" evidence="17">
    <location>
        <begin position="1207"/>
        <end position="1264"/>
    </location>
</feature>
<evidence type="ECO:0000259" key="19">
    <source>
        <dbReference type="PROSITE" id="PS50011"/>
    </source>
</evidence>
<dbReference type="GO" id="GO:0006979">
    <property type="term" value="P:response to oxidative stress"/>
    <property type="evidence" value="ECO:0007669"/>
    <property type="project" value="TreeGrafter"/>
</dbReference>
<evidence type="ECO:0000313" key="21">
    <source>
        <dbReference type="Proteomes" id="UP000032141"/>
    </source>
</evidence>
<dbReference type="InterPro" id="IPR011032">
    <property type="entry name" value="GroES-like_sf"/>
</dbReference>
<dbReference type="PROSITE" id="PS00502">
    <property type="entry name" value="POLYGALACTURONASE"/>
    <property type="match status" value="1"/>
</dbReference>
<evidence type="ECO:0000313" key="20">
    <source>
        <dbReference type="EnsemblPlants" id="Bo8g094600.1"/>
    </source>
</evidence>
<dbReference type="FunFam" id="1.25.40.20:FF:000211">
    <property type="entry name" value="Integrin-linked protein kinase 1"/>
    <property type="match status" value="1"/>
</dbReference>
<dbReference type="InterPro" id="IPR008266">
    <property type="entry name" value="Tyr_kinase_AS"/>
</dbReference>
<feature type="compositionally biased region" description="Polar residues" evidence="17">
    <location>
        <begin position="1209"/>
        <end position="1232"/>
    </location>
</feature>
<dbReference type="GO" id="GO:0004674">
    <property type="term" value="F:protein serine/threonine kinase activity"/>
    <property type="evidence" value="ECO:0007669"/>
    <property type="project" value="UniProtKB-EC"/>
</dbReference>
<dbReference type="Gene3D" id="2.160.20.10">
    <property type="entry name" value="Single-stranded right-handed beta-helix, Pectin lyase-like"/>
    <property type="match status" value="1"/>
</dbReference>
<dbReference type="Gene3D" id="3.30.200.20">
    <property type="entry name" value="Phosphorylase Kinase, domain 1"/>
    <property type="match status" value="1"/>
</dbReference>
<dbReference type="InterPro" id="IPR041694">
    <property type="entry name" value="ADH_N_2"/>
</dbReference>
<dbReference type="Pfam" id="PF16884">
    <property type="entry name" value="ADH_N_2"/>
    <property type="match status" value="2"/>
</dbReference>
<evidence type="ECO:0000256" key="6">
    <source>
        <dbReference type="ARBA" id="ARBA00022777"/>
    </source>
</evidence>
<evidence type="ECO:0000256" key="13">
    <source>
        <dbReference type="ARBA" id="ARBA00048679"/>
    </source>
</evidence>
<dbReference type="InterPro" id="IPR045010">
    <property type="entry name" value="MDR_fam"/>
</dbReference>
<keyword evidence="4" id="KW-0677">Repeat</keyword>
<evidence type="ECO:0000256" key="18">
    <source>
        <dbReference type="SAM" id="SignalP"/>
    </source>
</evidence>
<evidence type="ECO:0000256" key="8">
    <source>
        <dbReference type="ARBA" id="ARBA00022840"/>
    </source>
</evidence>
<dbReference type="PROSITE" id="PS50297">
    <property type="entry name" value="ANK_REP_REGION"/>
    <property type="match status" value="1"/>
</dbReference>
<feature type="domain" description="Protein kinase" evidence="19">
    <location>
        <begin position="1403"/>
        <end position="1670"/>
    </location>
</feature>
<comment type="catalytic activity">
    <reaction evidence="13">
        <text>L-seryl-[protein] + ATP = O-phospho-L-seryl-[protein] + ADP + H(+)</text>
        <dbReference type="Rhea" id="RHEA:17989"/>
        <dbReference type="Rhea" id="RHEA-COMP:9863"/>
        <dbReference type="Rhea" id="RHEA-COMP:11604"/>
        <dbReference type="ChEBI" id="CHEBI:15378"/>
        <dbReference type="ChEBI" id="CHEBI:29999"/>
        <dbReference type="ChEBI" id="CHEBI:30616"/>
        <dbReference type="ChEBI" id="CHEBI:83421"/>
        <dbReference type="ChEBI" id="CHEBI:456216"/>
        <dbReference type="EC" id="2.7.11.1"/>
    </reaction>
</comment>
<dbReference type="Gene3D" id="1.10.510.10">
    <property type="entry name" value="Transferase(Phosphotransferase) domain 1"/>
    <property type="match status" value="1"/>
</dbReference>
<dbReference type="PROSITE" id="PS50011">
    <property type="entry name" value="PROTEIN_KINASE_DOM"/>
    <property type="match status" value="1"/>
</dbReference>
<feature type="repeat" description="ANK" evidence="14">
    <location>
        <begin position="1307"/>
        <end position="1339"/>
    </location>
</feature>
<feature type="active site" evidence="15">
    <location>
        <position position="237"/>
    </location>
</feature>
<dbReference type="InterPro" id="IPR000743">
    <property type="entry name" value="Glyco_hydro_28"/>
</dbReference>
<dbReference type="GO" id="GO:0004650">
    <property type="term" value="F:polygalacturonase activity"/>
    <property type="evidence" value="ECO:0007669"/>
    <property type="project" value="InterPro"/>
</dbReference>
<dbReference type="FunFam" id="3.30.200.20:FF:000180">
    <property type="entry name" value="serine/threonine-protein kinase STY46-like"/>
    <property type="match status" value="1"/>
</dbReference>
<dbReference type="InterPro" id="IPR000719">
    <property type="entry name" value="Prot_kinase_dom"/>
</dbReference>
<dbReference type="Pfam" id="PF12796">
    <property type="entry name" value="Ank_2"/>
    <property type="match status" value="1"/>
</dbReference>
<dbReference type="Pfam" id="PF00295">
    <property type="entry name" value="Glyco_hydro_28"/>
    <property type="match status" value="1"/>
</dbReference>
<comment type="similarity">
    <text evidence="1 16">Belongs to the glycosyl hydrolase 28 family.</text>
</comment>
<feature type="signal peptide" evidence="18">
    <location>
        <begin position="1"/>
        <end position="20"/>
    </location>
</feature>
<dbReference type="PANTHER" id="PTHR43205">
    <property type="entry name" value="PROSTAGLANDIN REDUCTASE"/>
    <property type="match status" value="1"/>
</dbReference>
<dbReference type="CDD" id="cd08295">
    <property type="entry name" value="double_bond_reductase_like"/>
    <property type="match status" value="1"/>
</dbReference>
<dbReference type="GO" id="GO:0005975">
    <property type="term" value="P:carbohydrate metabolic process"/>
    <property type="evidence" value="ECO:0007669"/>
    <property type="project" value="InterPro"/>
</dbReference>
<dbReference type="FunFam" id="2.160.20.10:FF:000016">
    <property type="entry name" value="Polygalacturonase 7"/>
    <property type="match status" value="1"/>
</dbReference>
<dbReference type="HOGENOM" id="CLU_241277_0_0_1"/>
<dbReference type="InterPro" id="IPR013149">
    <property type="entry name" value="ADH-like_C"/>
</dbReference>
<dbReference type="eggNOG" id="KOG1196">
    <property type="taxonomic scope" value="Eukaryota"/>
</dbReference>
<dbReference type="EnsemblPlants" id="Bo8g094600.1">
    <property type="protein sequence ID" value="Bo8g094600.1"/>
    <property type="gene ID" value="Bo8g094600"/>
</dbReference>
<protein>
    <recommendedName>
        <fullName evidence="2">non-specific serine/threonine protein kinase</fullName>
        <ecNumber evidence="2">2.7.11.1</ecNumber>
    </recommendedName>
</protein>
<dbReference type="InterPro" id="IPR036291">
    <property type="entry name" value="NAD(P)-bd_dom_sf"/>
</dbReference>
<dbReference type="Gene3D" id="1.25.40.20">
    <property type="entry name" value="Ankyrin repeat-containing domain"/>
    <property type="match status" value="1"/>
</dbReference>
<dbReference type="InterPro" id="IPR002110">
    <property type="entry name" value="Ankyrin_rpt"/>
</dbReference>
<dbReference type="FunFam" id="3.40.50.720:FF:000121">
    <property type="entry name" value="Prostaglandin reductase 2"/>
    <property type="match status" value="2"/>
</dbReference>
<evidence type="ECO:0000256" key="11">
    <source>
        <dbReference type="ARBA" id="ARBA00023295"/>
    </source>
</evidence>
<keyword evidence="5" id="KW-0547">Nucleotide-binding</keyword>
<evidence type="ECO:0000256" key="5">
    <source>
        <dbReference type="ARBA" id="ARBA00022741"/>
    </source>
</evidence>
<dbReference type="Pfam" id="PF00107">
    <property type="entry name" value="ADH_zinc_N"/>
    <property type="match status" value="2"/>
</dbReference>
<reference evidence="20" key="2">
    <citation type="submission" date="2015-03" db="UniProtKB">
        <authorList>
            <consortium name="EnsemblPlants"/>
        </authorList>
    </citation>
    <scope>IDENTIFICATION</scope>
</reference>
<evidence type="ECO:0000256" key="15">
    <source>
        <dbReference type="PROSITE-ProRule" id="PRU10052"/>
    </source>
</evidence>
<evidence type="ECO:0000256" key="16">
    <source>
        <dbReference type="RuleBase" id="RU361169"/>
    </source>
</evidence>
<sequence>MSSPVLIILLLLLSISLSSAQTYNILSYGAKPDGKTDSTKALTAVWAKACASVKPVTISIPKGRFLLRSIVFDGAKCKRKSVTFRIQGTLVAPSDYRVIGNGNYWIFFQHLDGLSVYGGVLDAQGASLWSCKKSGQNCPSGATSIGFQSSSNVVISGLTSLNSQMFHVVINGCRNVNIQGVKVSADGNSPNTDGIHVQSSSTVSILNSKISTGDDCVSIGPGTNGLWIENVACGPGHGISIGSLGKESVEAGVQNVTVKTATFTGTENGVRIKSWARPSNGFAKNIRFQRCVMNNVQNPIVIDQNYCPGNENCPNQVSGIKISDVMFFDIHGTSATQVGVKFDCSSKKPCTGIRLQDVKLTYQNKPAMADCSHAGGTEAGSQGVTRILMPPEFHFQKMETTVRNKQVILKHYVNGFPEESDLMIVTAPDTMELKVKPGSSTILLKNLFLSCDPYMGTFMRESDSGSSEVAVETLSLLDAFIPGKPIAGVGVSEVIDSDDPCFAKGDFVWGIVDWEEYSVTGLTAYAGFFEICSPKKGEAVFVSAAAGAVGQLVGQFAKLMGCYVVGSAGSKQKVDLLLNKFVFDDAFNYKEEPDLDAALKRCLPQGIDIYFENVGGKMLDSVLMNMKAHERIAVCGMISQYHTETEEGIQNLPVVVYKRIKMQGFLAFDFIDRFPKYLEFVLPYINERKLVYVEDIVEGLENGPAALVGLFRGQNVGKQIHVNSPTVQQLSMTRQENGFFLCAVLCHVMQEGLLVYHKKGVKLKKMETTVRNKQVILKHYINGFPEESDLMIVTAPDTMELKVKPGSSTILVKNLFLSCDPYMGTFMREPDSGSSEVAVETLSLLDAFIPGKPIAGVGVSEVIDSDDPCFAKGDFVWGFVDWEEYSTINSFGRFKIDISINVPLSYYTGILSVTGLTAYAGFFEICSPEKGETVFVSAAAGAVGQLVGQFAKLMGCYVVGSAGSKQKVDLLLNKFGFDDAFNYKEEPDLDAALKRCLPQGIDIYFENVGGKMLDSVLMNMKVHGRIAVCGMISQYHTETEEGIQNLPVVVYKRIKMQGFLAFDFIDRFPKYLEFVLPYINERKLVYVEDIVEGLENGPAALVGLFHGQNVGKQPETTKTEIIQTPAPGMNGAIEVPRPDRATVFEFGSVAATGDRVTLAGYCPVSEDLEPCRWEILPADGKDAPQFRVKEDSTSPIMENVAEQLKRGISRQSSTGSVRRGTLSRQFTRQSSLDPRRNNMRFSFGRQSSLDPIRRSPESLSSCQPQMMSVPENLDSTMQLLFMASKGDVDGVEELLDEGVDVNSIDLDGRTALHIASCEGHYDVVRVLLSRRANIDARDRWGSTVCSSPSSQSGLLAAVDAKYYGNVEVFNLLKTRGAKPPKTRKTPMTVGNPKEVPEYELNPLELQVRKADGISKGTYQVAKWNGTRVSVKISDKDSYSDPERVNAFNHELTVLAKARHPNIVQFVGAVTQNLPMMIVVEHNPKGDLSEYLQKKGRLSPSKALRFALDIARGMNYLHECKPDPVIHCDLRPKNILLDRGGQLKISGFGLIKLSKVSEDNVKVVNHEAHIDKSNCYIAPELYKNIIFDKSVDVHSFGVILYEMTEGVSIFHPKSPEEVAESICMEGRRPTIKTKSKGYPSELKELIEECWHPDTSVRPIFSEIIIRLDNIVANCSKQGWWKDTFKFPWK</sequence>
<dbReference type="PANTHER" id="PTHR43205:SF36">
    <property type="entry name" value="ALLYL ALCOHOL DEHYDROGENASE-LIKE PROTEIN"/>
    <property type="match status" value="1"/>
</dbReference>
<dbReference type="Gramene" id="Bo8g094600.1">
    <property type="protein sequence ID" value="Bo8g094600.1"/>
    <property type="gene ID" value="Bo8g094600"/>
</dbReference>
<comment type="catalytic activity">
    <reaction evidence="12">
        <text>L-threonyl-[protein] + ATP = O-phospho-L-threonyl-[protein] + ADP + H(+)</text>
        <dbReference type="Rhea" id="RHEA:46608"/>
        <dbReference type="Rhea" id="RHEA-COMP:11060"/>
        <dbReference type="Rhea" id="RHEA-COMP:11605"/>
        <dbReference type="ChEBI" id="CHEBI:15378"/>
        <dbReference type="ChEBI" id="CHEBI:30013"/>
        <dbReference type="ChEBI" id="CHEBI:30616"/>
        <dbReference type="ChEBI" id="CHEBI:61977"/>
        <dbReference type="ChEBI" id="CHEBI:456216"/>
        <dbReference type="EC" id="2.7.11.1"/>
    </reaction>
</comment>
<evidence type="ECO:0000256" key="1">
    <source>
        <dbReference type="ARBA" id="ARBA00008834"/>
    </source>
</evidence>
<keyword evidence="10 14" id="KW-0040">ANK repeat</keyword>
<dbReference type="InterPro" id="IPR001245">
    <property type="entry name" value="Ser-Thr/Tyr_kinase_cat_dom"/>
</dbReference>
<dbReference type="SUPFAM" id="SSF56112">
    <property type="entry name" value="Protein kinase-like (PK-like)"/>
    <property type="match status" value="1"/>
</dbReference>
<accession>A0A0D3DUF8</accession>
<dbReference type="Pfam" id="PF07714">
    <property type="entry name" value="PK_Tyr_Ser-Thr"/>
    <property type="match status" value="1"/>
</dbReference>
<dbReference type="SUPFAM" id="SSF50129">
    <property type="entry name" value="GroES-like"/>
    <property type="match status" value="2"/>
</dbReference>
<dbReference type="FunFam" id="1.10.510.10:FF:000355">
    <property type="entry name" value="Integrin-linked protein kinase family"/>
    <property type="match status" value="1"/>
</dbReference>
<reference evidence="20 21" key="1">
    <citation type="journal article" date="2014" name="Genome Biol.">
        <title>Transcriptome and methylome profiling reveals relics of genome dominance in the mesopolyploid Brassica oleracea.</title>
        <authorList>
            <person name="Parkin I.A."/>
            <person name="Koh C."/>
            <person name="Tang H."/>
            <person name="Robinson S.J."/>
            <person name="Kagale S."/>
            <person name="Clarke W.E."/>
            <person name="Town C.D."/>
            <person name="Nixon J."/>
            <person name="Krishnakumar V."/>
            <person name="Bidwell S.L."/>
            <person name="Denoeud F."/>
            <person name="Belcram H."/>
            <person name="Links M.G."/>
            <person name="Just J."/>
            <person name="Clarke C."/>
            <person name="Bender T."/>
            <person name="Huebert T."/>
            <person name="Mason A.S."/>
            <person name="Pires J.C."/>
            <person name="Barker G."/>
            <person name="Moore J."/>
            <person name="Walley P.G."/>
            <person name="Manoli S."/>
            <person name="Batley J."/>
            <person name="Edwards D."/>
            <person name="Nelson M.N."/>
            <person name="Wang X."/>
            <person name="Paterson A.H."/>
            <person name="King G."/>
            <person name="Bancroft I."/>
            <person name="Chalhoub B."/>
            <person name="Sharpe A.G."/>
        </authorList>
    </citation>
    <scope>NUCLEOTIDE SEQUENCE</scope>
    <source>
        <strain evidence="20 21">cv. TO1000</strain>
    </source>
</reference>
<dbReference type="Gene3D" id="3.40.50.720">
    <property type="entry name" value="NAD(P)-binding Rossmann-like Domain"/>
    <property type="match status" value="2"/>
</dbReference>
<keyword evidence="3" id="KW-0808">Transferase</keyword>
<evidence type="ECO:0000256" key="9">
    <source>
        <dbReference type="ARBA" id="ARBA00023002"/>
    </source>
</evidence>
<dbReference type="SUPFAM" id="SSF51735">
    <property type="entry name" value="NAD(P)-binding Rossmann-fold domains"/>
    <property type="match status" value="2"/>
</dbReference>
<evidence type="ECO:0000256" key="4">
    <source>
        <dbReference type="ARBA" id="ARBA00022737"/>
    </source>
</evidence>
<dbReference type="STRING" id="109376.A0A0D3DUF8"/>
<keyword evidence="8" id="KW-0067">ATP-binding</keyword>
<dbReference type="GO" id="GO:0032440">
    <property type="term" value="F:2-alkenal reductase [NAD(P)H] activity"/>
    <property type="evidence" value="ECO:0007669"/>
    <property type="project" value="TreeGrafter"/>
</dbReference>
<evidence type="ECO:0000256" key="2">
    <source>
        <dbReference type="ARBA" id="ARBA00012513"/>
    </source>
</evidence>
<keyword evidence="6" id="KW-0418">Kinase</keyword>
<dbReference type="InterPro" id="IPR011050">
    <property type="entry name" value="Pectin_lyase_fold/virulence"/>
</dbReference>
<evidence type="ECO:0000256" key="14">
    <source>
        <dbReference type="PROSITE-ProRule" id="PRU00023"/>
    </source>
</evidence>
<organism evidence="20 21">
    <name type="scientific">Brassica oleracea var. oleracea</name>
    <dbReference type="NCBI Taxonomy" id="109376"/>
    <lineage>
        <taxon>Eukaryota</taxon>
        <taxon>Viridiplantae</taxon>
        <taxon>Streptophyta</taxon>
        <taxon>Embryophyta</taxon>
        <taxon>Tracheophyta</taxon>
        <taxon>Spermatophyta</taxon>
        <taxon>Magnoliopsida</taxon>
        <taxon>eudicotyledons</taxon>
        <taxon>Gunneridae</taxon>
        <taxon>Pentapetalae</taxon>
        <taxon>rosids</taxon>
        <taxon>malvids</taxon>
        <taxon>Brassicales</taxon>
        <taxon>Brassicaceae</taxon>
        <taxon>Brassiceae</taxon>
        <taxon>Brassica</taxon>
    </lineage>
</organism>